<accession>A0A5P6VQE2</accession>
<dbReference type="GO" id="GO:0008170">
    <property type="term" value="F:N-methyltransferase activity"/>
    <property type="evidence" value="ECO:0007669"/>
    <property type="project" value="InterPro"/>
</dbReference>
<gene>
    <name evidence="8" type="ORF">FXF36_00100</name>
    <name evidence="9" type="ORF">FXF36_00510</name>
</gene>
<protein>
    <recommendedName>
        <fullName evidence="1">site-specific DNA-methyltransferase (adenine-specific)</fullName>
        <ecNumber evidence="1">2.1.1.72</ecNumber>
    </recommendedName>
</protein>
<reference evidence="10" key="3">
    <citation type="submission" date="2019-08" db="EMBL/GenBank/DDBJ databases">
        <title>Complete Genome Sequence of the Polysaccharide-Degrading Rumen Bacterium Pseudobutyrivibrio xylanivorans MA3014.</title>
        <authorList>
            <person name="Palevich N."/>
            <person name="Maclean P.H."/>
            <person name="Kelly W.J."/>
            <person name="Leahy S.C."/>
            <person name="Rakonjac J."/>
            <person name="Attwood G.T."/>
        </authorList>
    </citation>
    <scope>NUCLEOTIDE SEQUENCE [LARGE SCALE GENOMIC DNA]</scope>
    <source>
        <strain evidence="10">MA3014</strain>
    </source>
</reference>
<name>A0A5P6VQE2_PSEXY</name>
<evidence type="ECO:0000256" key="1">
    <source>
        <dbReference type="ARBA" id="ARBA00011900"/>
    </source>
</evidence>
<dbReference type="Pfam" id="PF02384">
    <property type="entry name" value="N6_Mtase"/>
    <property type="match status" value="1"/>
</dbReference>
<dbReference type="OrthoDB" id="9814572at2"/>
<dbReference type="InterPro" id="IPR051537">
    <property type="entry name" value="DNA_Adenine_Mtase"/>
</dbReference>
<proteinExistence type="predicted"/>
<dbReference type="InterPro" id="IPR029063">
    <property type="entry name" value="SAM-dependent_MTases_sf"/>
</dbReference>
<dbReference type="EMBL" id="CP043028">
    <property type="protein sequence ID" value="QFJ53461.1"/>
    <property type="molecule type" value="Genomic_DNA"/>
</dbReference>
<dbReference type="GO" id="GO:0032259">
    <property type="term" value="P:methylation"/>
    <property type="evidence" value="ECO:0007669"/>
    <property type="project" value="UniProtKB-KW"/>
</dbReference>
<reference evidence="8" key="1">
    <citation type="journal article" date="2018" name="Nat. Biotechnol.">
        <title>Cultivation and sequencing of rumen microbiome members from the Hungate1000 Collection.</title>
        <authorList>
            <consortium name="Hungate1000 project collaborators"/>
            <person name="Seshadri R."/>
            <person name="Leahy S.C."/>
            <person name="Attwood G.T."/>
            <person name="Teh K.H."/>
            <person name="Lambie S.C."/>
            <person name="Cookson A.L."/>
            <person name="Eloe-Fadrosh E.A."/>
            <person name="Pavlopoulos G.A."/>
            <person name="Hadjithomas M."/>
            <person name="Varghese N.J."/>
            <person name="Paez-Espino D."/>
            <person name="Perry R."/>
            <person name="Henderson G."/>
            <person name="Creevey C.J."/>
            <person name="Terrapon N."/>
            <person name="Lapebie P."/>
            <person name="Drula E."/>
            <person name="Lombard V."/>
            <person name="Rubin E."/>
            <person name="Kyrpides N.C."/>
            <person name="Henrissat B."/>
            <person name="Woyke T."/>
            <person name="Ivanova N.N."/>
            <person name="Kelly W.J."/>
        </authorList>
    </citation>
    <scope>NUCLEOTIDE SEQUENCE</scope>
    <source>
        <strain evidence="8">MA3014</strain>
    </source>
</reference>
<dbReference type="GO" id="GO:0009307">
    <property type="term" value="P:DNA restriction-modification system"/>
    <property type="evidence" value="ECO:0007669"/>
    <property type="project" value="UniProtKB-KW"/>
</dbReference>
<sequence>MEKNNETLSEKIISICKENGYTLPAFLEQILYVMNIFSDVNLEHNRFFKYFVGLTAIKHDEILTSKLFDTEVISRIEKQCGCIEGLLSNINAPYRSQEEGWMHTFANILETIATQPLDKEGAKNLAYQLMKTVCDGSHAKSMVTNTIIAELESAVADIKDGEEVCDGTVGLGYSLGVCADNKKCQLTINDIDDRNVRDAALYLNLIGDYELDAKVGDFTIRKSEKKFDKVVMNIPFGTKVKELNGHQVDILIKYMNTDYCKDGDVLFTAAGLDALKDKGRLVLVVPQSFLFKQGLNAVCRERLRSLNLLRAVIDLPAGLDNTRVKTSMLVFEKGNDDVIYVDASKLINRGRRSEASITLENKRLLTDIINEKKEVEGISHKVSIGEIKEIGDWSYSRYFKEETEVIYRSIEDINKDINECMEQISAIDNKIGKMQLFN</sequence>
<dbReference type="PANTHER" id="PTHR42933">
    <property type="entry name" value="SLR6095 PROTEIN"/>
    <property type="match status" value="1"/>
</dbReference>
<dbReference type="InterPro" id="IPR003356">
    <property type="entry name" value="DNA_methylase_A-5"/>
</dbReference>
<feature type="domain" description="DNA methylase adenine-specific" evidence="7">
    <location>
        <begin position="223"/>
        <end position="390"/>
    </location>
</feature>
<comment type="catalytic activity">
    <reaction evidence="6">
        <text>a 2'-deoxyadenosine in DNA + S-adenosyl-L-methionine = an N(6)-methyl-2'-deoxyadenosine in DNA + S-adenosyl-L-homocysteine + H(+)</text>
        <dbReference type="Rhea" id="RHEA:15197"/>
        <dbReference type="Rhea" id="RHEA-COMP:12418"/>
        <dbReference type="Rhea" id="RHEA-COMP:12419"/>
        <dbReference type="ChEBI" id="CHEBI:15378"/>
        <dbReference type="ChEBI" id="CHEBI:57856"/>
        <dbReference type="ChEBI" id="CHEBI:59789"/>
        <dbReference type="ChEBI" id="CHEBI:90615"/>
        <dbReference type="ChEBI" id="CHEBI:90616"/>
        <dbReference type="EC" id="2.1.1.72"/>
    </reaction>
</comment>
<evidence type="ECO:0000256" key="5">
    <source>
        <dbReference type="ARBA" id="ARBA00022747"/>
    </source>
</evidence>
<dbReference type="KEGG" id="pxv:FXF36_00100"/>
<reference evidence="8" key="2">
    <citation type="journal article" date="2019" name="Appl. Environ. Microbiol.">
        <title>Comparative Genomics of Rumen Butyrivibrio spp. Uncovers a Continuum of Polysaccharide-Degrading Capabilities.</title>
        <authorList>
            <person name="Palevich N."/>
            <person name="Kelly W.J."/>
            <person name="Leahy S.C."/>
            <person name="Denman S."/>
            <person name="Altermann E."/>
            <person name="Rakonjac J."/>
            <person name="Attwood G.T."/>
        </authorList>
    </citation>
    <scope>NUCLEOTIDE SEQUENCE</scope>
    <source>
        <strain evidence="8">MA3014</strain>
    </source>
</reference>
<dbReference type="RefSeq" id="WP_151621929.1">
    <property type="nucleotide sequence ID" value="NZ_CP043028.1"/>
</dbReference>
<organism evidence="8 10">
    <name type="scientific">Pseudobutyrivibrio xylanivorans</name>
    <dbReference type="NCBI Taxonomy" id="185007"/>
    <lineage>
        <taxon>Bacteria</taxon>
        <taxon>Bacillati</taxon>
        <taxon>Bacillota</taxon>
        <taxon>Clostridia</taxon>
        <taxon>Lachnospirales</taxon>
        <taxon>Lachnospiraceae</taxon>
        <taxon>Pseudobutyrivibrio</taxon>
    </lineage>
</organism>
<dbReference type="SUPFAM" id="SSF53335">
    <property type="entry name" value="S-adenosyl-L-methionine-dependent methyltransferases"/>
    <property type="match status" value="1"/>
</dbReference>
<evidence type="ECO:0000313" key="10">
    <source>
        <dbReference type="Proteomes" id="UP000327030"/>
    </source>
</evidence>
<dbReference type="PANTHER" id="PTHR42933:SF3">
    <property type="entry name" value="TYPE I RESTRICTION ENZYME MJAVIII METHYLASE SUBUNIT"/>
    <property type="match status" value="1"/>
</dbReference>
<dbReference type="Proteomes" id="UP000327030">
    <property type="component" value="Chromosome 1"/>
</dbReference>
<dbReference type="EC" id="2.1.1.72" evidence="1"/>
<reference evidence="8" key="4">
    <citation type="journal article" date="2020" name="Genome Biol. Evol.">
        <title>Complete Genome Sequence of the Polysaccharide-Degrading Rumen Bacterium Pseudobutyrivibrio xylanivorans MA3014 Reveals an Incomplete Glycolytic Pathway.</title>
        <authorList>
            <person name="Palevich N."/>
            <person name="Maclean P.H."/>
            <person name="Kelly W.J."/>
            <person name="Leahy S.C."/>
            <person name="Rakonjac J."/>
            <person name="Attwood G.T."/>
        </authorList>
    </citation>
    <scope>NUCLEOTIDE SEQUENCE</scope>
    <source>
        <strain evidence="8">MA3014</strain>
    </source>
</reference>
<evidence type="ECO:0000259" key="7">
    <source>
        <dbReference type="Pfam" id="PF02384"/>
    </source>
</evidence>
<dbReference type="KEGG" id="pxv:FXF36_00510"/>
<dbReference type="GO" id="GO:0009007">
    <property type="term" value="F:site-specific DNA-methyltransferase (adenine-specific) activity"/>
    <property type="evidence" value="ECO:0007669"/>
    <property type="project" value="UniProtKB-EC"/>
</dbReference>
<dbReference type="EMBL" id="CP043028">
    <property type="protein sequence ID" value="QFJ53384.1"/>
    <property type="molecule type" value="Genomic_DNA"/>
</dbReference>
<evidence type="ECO:0000256" key="4">
    <source>
        <dbReference type="ARBA" id="ARBA00022691"/>
    </source>
</evidence>
<evidence type="ECO:0000256" key="6">
    <source>
        <dbReference type="ARBA" id="ARBA00047942"/>
    </source>
</evidence>
<keyword evidence="2 8" id="KW-0489">Methyltransferase</keyword>
<dbReference type="AlphaFoldDB" id="A0A5P6VQE2"/>
<evidence type="ECO:0000256" key="3">
    <source>
        <dbReference type="ARBA" id="ARBA00022679"/>
    </source>
</evidence>
<evidence type="ECO:0000256" key="2">
    <source>
        <dbReference type="ARBA" id="ARBA00022603"/>
    </source>
</evidence>
<evidence type="ECO:0000313" key="8">
    <source>
        <dbReference type="EMBL" id="QFJ53384.1"/>
    </source>
</evidence>
<keyword evidence="4" id="KW-0949">S-adenosyl-L-methionine</keyword>
<dbReference type="GO" id="GO:0003677">
    <property type="term" value="F:DNA binding"/>
    <property type="evidence" value="ECO:0007669"/>
    <property type="project" value="InterPro"/>
</dbReference>
<evidence type="ECO:0000313" key="9">
    <source>
        <dbReference type="EMBL" id="QFJ53461.1"/>
    </source>
</evidence>
<dbReference type="Gene3D" id="3.40.50.150">
    <property type="entry name" value="Vaccinia Virus protein VP39"/>
    <property type="match status" value="1"/>
</dbReference>
<keyword evidence="5" id="KW-0680">Restriction system</keyword>
<keyword evidence="3" id="KW-0808">Transferase</keyword>